<keyword evidence="3" id="KW-1185">Reference proteome</keyword>
<dbReference type="RefSeq" id="WP_159797020.1">
    <property type="nucleotide sequence ID" value="NZ_WTYM01000056.1"/>
</dbReference>
<protein>
    <submittedName>
        <fullName evidence="2">Uncharacterized protein</fullName>
    </submittedName>
</protein>
<sequence length="100" mass="11082">MMDLKPLDLVECIDDTPDLATSKTMPQLGQVYRVASVRAVENGASVRLFEIQPECYLTGPCQCGDCGWDARRFRKLDRSGEEQASRSASSPIARKQTEDA</sequence>
<dbReference type="OrthoDB" id="8480957at2"/>
<comment type="caution">
    <text evidence="2">The sequence shown here is derived from an EMBL/GenBank/DDBJ whole genome shotgun (WGS) entry which is preliminary data.</text>
</comment>
<gene>
    <name evidence="2" type="ORF">GRI89_14175</name>
</gene>
<evidence type="ECO:0000313" key="3">
    <source>
        <dbReference type="Proteomes" id="UP000433652"/>
    </source>
</evidence>
<evidence type="ECO:0000256" key="1">
    <source>
        <dbReference type="SAM" id="MobiDB-lite"/>
    </source>
</evidence>
<evidence type="ECO:0000313" key="2">
    <source>
        <dbReference type="EMBL" id="MXO60687.1"/>
    </source>
</evidence>
<dbReference type="AlphaFoldDB" id="A0A6I4T084"/>
<dbReference type="Proteomes" id="UP000433652">
    <property type="component" value="Unassembled WGS sequence"/>
</dbReference>
<proteinExistence type="predicted"/>
<name>A0A6I4T084_9SPHN</name>
<organism evidence="2 3">
    <name type="scientific">Croceibacterium salegens</name>
    <dbReference type="NCBI Taxonomy" id="1737568"/>
    <lineage>
        <taxon>Bacteria</taxon>
        <taxon>Pseudomonadati</taxon>
        <taxon>Pseudomonadota</taxon>
        <taxon>Alphaproteobacteria</taxon>
        <taxon>Sphingomonadales</taxon>
        <taxon>Erythrobacteraceae</taxon>
        <taxon>Croceibacterium</taxon>
    </lineage>
</organism>
<reference evidence="2 3" key="1">
    <citation type="submission" date="2019-12" db="EMBL/GenBank/DDBJ databases">
        <title>Genomic-based taxomic classification of the family Erythrobacteraceae.</title>
        <authorList>
            <person name="Xu L."/>
        </authorList>
    </citation>
    <scope>NUCLEOTIDE SEQUENCE [LARGE SCALE GENOMIC DNA]</scope>
    <source>
        <strain evidence="2 3">MCCC 1K01500</strain>
    </source>
</reference>
<dbReference type="EMBL" id="WTYM01000056">
    <property type="protein sequence ID" value="MXO60687.1"/>
    <property type="molecule type" value="Genomic_DNA"/>
</dbReference>
<feature type="region of interest" description="Disordered" evidence="1">
    <location>
        <begin position="77"/>
        <end position="100"/>
    </location>
</feature>
<accession>A0A6I4T084</accession>